<dbReference type="PANTHER" id="PTHR15852:SF52">
    <property type="entry name" value="THYLAKOID LUMENAL P17.1 PROTEIN"/>
    <property type="match status" value="1"/>
</dbReference>
<sequence>MNSAALNARTASAAQPPPQVTCHACKCRQLLARRVPPAQRQVECNAIAPETLQDIIVGGAVLGAVSVALYSGLKKDPVPCSLCQGTGGIKCFACGGDGRNATVSRDDLYDSKAALGGGAAPPKRDPLGRTINPRDCKVCRGAGLVLCSQCKGSGFQSSF</sequence>
<dbReference type="AlphaFoldDB" id="A0A835WB26"/>
<dbReference type="Proteomes" id="UP000613740">
    <property type="component" value="Unassembled WGS sequence"/>
</dbReference>
<protein>
    <submittedName>
        <fullName evidence="1">Uncharacterized protein</fullName>
    </submittedName>
</protein>
<comment type="caution">
    <text evidence="1">The sequence shown here is derived from an EMBL/GenBank/DDBJ whole genome shotgun (WGS) entry which is preliminary data.</text>
</comment>
<proteinExistence type="predicted"/>
<dbReference type="PANTHER" id="PTHR15852">
    <property type="entry name" value="PLASTID TRANSCRIPTIONALLY ACTIVE PROTEIN"/>
    <property type="match status" value="1"/>
</dbReference>
<name>A0A835WB26_9CHLO</name>
<organism evidence="1 2">
    <name type="scientific">Chlamydomonas schloesseri</name>
    <dbReference type="NCBI Taxonomy" id="2026947"/>
    <lineage>
        <taxon>Eukaryota</taxon>
        <taxon>Viridiplantae</taxon>
        <taxon>Chlorophyta</taxon>
        <taxon>core chlorophytes</taxon>
        <taxon>Chlorophyceae</taxon>
        <taxon>CS clade</taxon>
        <taxon>Chlamydomonadales</taxon>
        <taxon>Chlamydomonadaceae</taxon>
        <taxon>Chlamydomonas</taxon>
    </lineage>
</organism>
<dbReference type="OrthoDB" id="542764at2759"/>
<evidence type="ECO:0000313" key="1">
    <source>
        <dbReference type="EMBL" id="KAG2444115.1"/>
    </source>
</evidence>
<accession>A0A835WB26</accession>
<reference evidence="1" key="1">
    <citation type="journal article" date="2020" name="bioRxiv">
        <title>Comparative genomics of Chlamydomonas.</title>
        <authorList>
            <person name="Craig R.J."/>
            <person name="Hasan A.R."/>
            <person name="Ness R.W."/>
            <person name="Keightley P.D."/>
        </authorList>
    </citation>
    <scope>NUCLEOTIDE SEQUENCE</scope>
    <source>
        <strain evidence="1">CCAP 11/173</strain>
    </source>
</reference>
<keyword evidence="2" id="KW-1185">Reference proteome</keyword>
<gene>
    <name evidence="1" type="ORF">HYH02_009056</name>
</gene>
<evidence type="ECO:0000313" key="2">
    <source>
        <dbReference type="Proteomes" id="UP000613740"/>
    </source>
</evidence>
<dbReference type="EMBL" id="JAEHOD010000029">
    <property type="protein sequence ID" value="KAG2444115.1"/>
    <property type="molecule type" value="Genomic_DNA"/>
</dbReference>